<dbReference type="PANTHER" id="PTHR43460:SF1">
    <property type="entry name" value="METHYLTRANSFERASE TYPE 11 DOMAIN-CONTAINING PROTEIN"/>
    <property type="match status" value="1"/>
</dbReference>
<dbReference type="InterPro" id="IPR052939">
    <property type="entry name" value="23S_rRNA_MeTrnsfrase_RlmA"/>
</dbReference>
<name>A0A2T0B7L2_9CLOT</name>
<sequence>MPNYAEIGKVLYNIPNIKLSRQVLIPYGIEVSEVEDDLKLPFDDNFFDLIVNRHEAYCLSEVNRILKSGWIFITQQVGEKNNKELSKFLLDKIVEL</sequence>
<dbReference type="InterPro" id="IPR029063">
    <property type="entry name" value="SAM-dependent_MTases_sf"/>
</dbReference>
<evidence type="ECO:0000313" key="1">
    <source>
        <dbReference type="EMBL" id="PRR79880.1"/>
    </source>
</evidence>
<accession>A0A2T0B7L2</accession>
<dbReference type="AlphaFoldDB" id="A0A2T0B7L2"/>
<dbReference type="Gene3D" id="3.40.50.150">
    <property type="entry name" value="Vaccinia Virus protein VP39"/>
    <property type="match status" value="1"/>
</dbReference>
<dbReference type="PANTHER" id="PTHR43460">
    <property type="entry name" value="METHYLTRANSFERASE"/>
    <property type="match status" value="1"/>
</dbReference>
<keyword evidence="2" id="KW-1185">Reference proteome</keyword>
<gene>
    <name evidence="1" type="ORF">CLLI_06130</name>
</gene>
<dbReference type="Proteomes" id="UP000239706">
    <property type="component" value="Unassembled WGS sequence"/>
</dbReference>
<reference evidence="1 2" key="1">
    <citation type="submission" date="2018-03" db="EMBL/GenBank/DDBJ databases">
        <title>Genome sequence of Clostridium liquoris DSM 100320.</title>
        <authorList>
            <person name="Poehlein A."/>
            <person name="Daniel R."/>
        </authorList>
    </citation>
    <scope>NUCLEOTIDE SEQUENCE [LARGE SCALE GENOMIC DNA]</scope>
    <source>
        <strain evidence="1 2">DSM 100320</strain>
    </source>
</reference>
<dbReference type="RefSeq" id="WP_106062783.1">
    <property type="nucleotide sequence ID" value="NZ_PVXO01000012.1"/>
</dbReference>
<evidence type="ECO:0000313" key="2">
    <source>
        <dbReference type="Proteomes" id="UP000239706"/>
    </source>
</evidence>
<comment type="caution">
    <text evidence="1">The sequence shown here is derived from an EMBL/GenBank/DDBJ whole genome shotgun (WGS) entry which is preliminary data.</text>
</comment>
<protein>
    <recommendedName>
        <fullName evidence="3">Methyltransferase type 11 domain-containing protein</fullName>
    </recommendedName>
</protein>
<dbReference type="EMBL" id="PVXO01000012">
    <property type="protein sequence ID" value="PRR79880.1"/>
    <property type="molecule type" value="Genomic_DNA"/>
</dbReference>
<proteinExistence type="predicted"/>
<evidence type="ECO:0008006" key="3">
    <source>
        <dbReference type="Google" id="ProtNLM"/>
    </source>
</evidence>
<dbReference type="OrthoDB" id="9795864at2"/>
<organism evidence="1 2">
    <name type="scientific">Clostridium liquoris</name>
    <dbReference type="NCBI Taxonomy" id="1289519"/>
    <lineage>
        <taxon>Bacteria</taxon>
        <taxon>Bacillati</taxon>
        <taxon>Bacillota</taxon>
        <taxon>Clostridia</taxon>
        <taxon>Eubacteriales</taxon>
        <taxon>Clostridiaceae</taxon>
        <taxon>Clostridium</taxon>
    </lineage>
</organism>